<evidence type="ECO:0000313" key="5">
    <source>
        <dbReference type="EMBL" id="KYP41782.1"/>
    </source>
</evidence>
<keyword evidence="3" id="KW-0732">Signal</keyword>
<dbReference type="PANTHER" id="PTHR46344">
    <property type="entry name" value="OS02G0202900 PROTEIN"/>
    <property type="match status" value="1"/>
</dbReference>
<evidence type="ECO:0000256" key="3">
    <source>
        <dbReference type="SAM" id="SignalP"/>
    </source>
</evidence>
<evidence type="ECO:0000256" key="2">
    <source>
        <dbReference type="ARBA" id="ARBA00022737"/>
    </source>
</evidence>
<dbReference type="STRING" id="3821.A0A151RGN7"/>
<dbReference type="InterPro" id="IPR057499">
    <property type="entry name" value="Kelch_FKB95"/>
</dbReference>
<dbReference type="Pfam" id="PF25210">
    <property type="entry name" value="Kelch_FKB95"/>
    <property type="match status" value="1"/>
</dbReference>
<organism evidence="5 6">
    <name type="scientific">Cajanus cajan</name>
    <name type="common">Pigeon pea</name>
    <name type="synonym">Cajanus indicus</name>
    <dbReference type="NCBI Taxonomy" id="3821"/>
    <lineage>
        <taxon>Eukaryota</taxon>
        <taxon>Viridiplantae</taxon>
        <taxon>Streptophyta</taxon>
        <taxon>Embryophyta</taxon>
        <taxon>Tracheophyta</taxon>
        <taxon>Spermatophyta</taxon>
        <taxon>Magnoliopsida</taxon>
        <taxon>eudicotyledons</taxon>
        <taxon>Gunneridae</taxon>
        <taxon>Pentapetalae</taxon>
        <taxon>rosids</taxon>
        <taxon>fabids</taxon>
        <taxon>Fabales</taxon>
        <taxon>Fabaceae</taxon>
        <taxon>Papilionoideae</taxon>
        <taxon>50 kb inversion clade</taxon>
        <taxon>NPAAA clade</taxon>
        <taxon>indigoferoid/millettioid clade</taxon>
        <taxon>Phaseoleae</taxon>
        <taxon>Cajanus</taxon>
    </lineage>
</organism>
<keyword evidence="2" id="KW-0677">Repeat</keyword>
<protein>
    <submittedName>
        <fullName evidence="5">F-box/kelch-repeat protein At1g55270 family</fullName>
    </submittedName>
</protein>
<feature type="signal peptide" evidence="3">
    <location>
        <begin position="1"/>
        <end position="18"/>
    </location>
</feature>
<dbReference type="OMA" id="CCQVLQA"/>
<dbReference type="PANTHER" id="PTHR46344:SF3">
    <property type="entry name" value="F-BOX DOMAIN-CONTAINING PROTEIN"/>
    <property type="match status" value="1"/>
</dbReference>
<dbReference type="InterPro" id="IPR006652">
    <property type="entry name" value="Kelch_1"/>
</dbReference>
<dbReference type="AlphaFoldDB" id="A0A151RGN7"/>
<feature type="domain" description="FKB95-like N-terminal Kelch" evidence="4">
    <location>
        <begin position="3"/>
        <end position="188"/>
    </location>
</feature>
<dbReference type="SUPFAM" id="SSF117281">
    <property type="entry name" value="Kelch motif"/>
    <property type="match status" value="1"/>
</dbReference>
<dbReference type="EMBL" id="KQ483753">
    <property type="protein sequence ID" value="KYP41782.1"/>
    <property type="molecule type" value="Genomic_DNA"/>
</dbReference>
<keyword evidence="6" id="KW-1185">Reference proteome</keyword>
<proteinExistence type="predicted"/>
<gene>
    <name evidence="5" type="ORF">KK1_036839</name>
</gene>
<evidence type="ECO:0000313" key="6">
    <source>
        <dbReference type="Proteomes" id="UP000075243"/>
    </source>
</evidence>
<reference evidence="5" key="1">
    <citation type="journal article" date="2012" name="Nat. Biotechnol.">
        <title>Draft genome sequence of pigeonpea (Cajanus cajan), an orphan legume crop of resource-poor farmers.</title>
        <authorList>
            <person name="Varshney R.K."/>
            <person name="Chen W."/>
            <person name="Li Y."/>
            <person name="Bharti A.K."/>
            <person name="Saxena R.K."/>
            <person name="Schlueter J.A."/>
            <person name="Donoghue M.T."/>
            <person name="Azam S."/>
            <person name="Fan G."/>
            <person name="Whaley A.M."/>
            <person name="Farmer A.D."/>
            <person name="Sheridan J."/>
            <person name="Iwata A."/>
            <person name="Tuteja R."/>
            <person name="Penmetsa R.V."/>
            <person name="Wu W."/>
            <person name="Upadhyaya H.D."/>
            <person name="Yang S.P."/>
            <person name="Shah T."/>
            <person name="Saxena K.B."/>
            <person name="Michael T."/>
            <person name="McCombie W.R."/>
            <person name="Yang B."/>
            <person name="Zhang G."/>
            <person name="Yang H."/>
            <person name="Wang J."/>
            <person name="Spillane C."/>
            <person name="Cook D.R."/>
            <person name="May G.D."/>
            <person name="Xu X."/>
            <person name="Jackson S.A."/>
        </authorList>
    </citation>
    <scope>NUCLEOTIDE SEQUENCE [LARGE SCALE GENOMIC DNA]</scope>
</reference>
<feature type="chain" id="PRO_5007587912" evidence="3">
    <location>
        <begin position="19"/>
        <end position="275"/>
    </location>
</feature>
<dbReference type="Gramene" id="C.cajan_38123.t">
    <property type="protein sequence ID" value="C.cajan_38123.t.cds1"/>
    <property type="gene ID" value="C.cajan_38123"/>
</dbReference>
<keyword evidence="1" id="KW-0880">Kelch repeat</keyword>
<sequence>MWFSCAVLSGCCLYLIGGVDMEGSISITQVIFYNALTNKWYKAPDMLQKRNLFRSCVINNCLYVAGGQLEGNQMTRSAEVYDPNQNKWSFISEMSTAMVPLYSFVHNGTWFYKGNAIGSGNSMCEAYSPETDTWTQVSNGMVNGWSNHCKCISLNGQLYALDCRDGCKLTVYDRETDSWKNFIDSKVHLGSSPAFDVVAPVSLNGKLCIIRQNMSISLVDVSSPNKQVENNPHLWKNIARECHGKSSVRRLWSTIIRRGRSDSKGYIDCCQVLQA</sequence>
<dbReference type="Gene3D" id="2.120.10.80">
    <property type="entry name" value="Kelch-type beta propeller"/>
    <property type="match status" value="1"/>
</dbReference>
<dbReference type="Proteomes" id="UP000075243">
    <property type="component" value="Unassembled WGS sequence"/>
</dbReference>
<dbReference type="SMART" id="SM00612">
    <property type="entry name" value="Kelch"/>
    <property type="match status" value="2"/>
</dbReference>
<evidence type="ECO:0000259" key="4">
    <source>
        <dbReference type="Pfam" id="PF25210"/>
    </source>
</evidence>
<dbReference type="InterPro" id="IPR015915">
    <property type="entry name" value="Kelch-typ_b-propeller"/>
</dbReference>
<name>A0A151RGN7_CAJCA</name>
<accession>A0A151RGN7</accession>
<evidence type="ECO:0000256" key="1">
    <source>
        <dbReference type="ARBA" id="ARBA00022441"/>
    </source>
</evidence>